<evidence type="ECO:0000259" key="2">
    <source>
        <dbReference type="SMART" id="SM00355"/>
    </source>
</evidence>
<evidence type="ECO:0000313" key="3">
    <source>
        <dbReference type="Proteomes" id="UP001652625"/>
    </source>
</evidence>
<evidence type="ECO:0000256" key="1">
    <source>
        <dbReference type="SAM" id="Coils"/>
    </source>
</evidence>
<reference evidence="4" key="1">
    <citation type="submission" date="2025-08" db="UniProtKB">
        <authorList>
            <consortium name="RefSeq"/>
        </authorList>
    </citation>
    <scope>IDENTIFICATION</scope>
</reference>
<dbReference type="InterPro" id="IPR013087">
    <property type="entry name" value="Znf_C2H2_type"/>
</dbReference>
<keyword evidence="3" id="KW-1185">Reference proteome</keyword>
<organism evidence="3 4">
    <name type="scientific">Hydra vulgaris</name>
    <name type="common">Hydra</name>
    <name type="synonym">Hydra attenuata</name>
    <dbReference type="NCBI Taxonomy" id="6087"/>
    <lineage>
        <taxon>Eukaryota</taxon>
        <taxon>Metazoa</taxon>
        <taxon>Cnidaria</taxon>
        <taxon>Hydrozoa</taxon>
        <taxon>Hydroidolina</taxon>
        <taxon>Anthoathecata</taxon>
        <taxon>Aplanulata</taxon>
        <taxon>Hydridae</taxon>
        <taxon>Hydra</taxon>
    </lineage>
</organism>
<proteinExistence type="predicted"/>
<name>A0ABM4BMI7_HYDVU</name>
<protein>
    <submittedName>
        <fullName evidence="4">Uncharacterized protein LOC136078439</fullName>
    </submittedName>
</protein>
<feature type="domain" description="C2H2-type" evidence="2">
    <location>
        <begin position="41"/>
        <end position="66"/>
    </location>
</feature>
<dbReference type="RefSeq" id="XP_065650284.1">
    <property type="nucleotide sequence ID" value="XM_065794212.1"/>
</dbReference>
<keyword evidence="1" id="KW-0175">Coiled coil</keyword>
<dbReference type="Proteomes" id="UP001652625">
    <property type="component" value="Chromosome 03"/>
</dbReference>
<dbReference type="SMART" id="SM00355">
    <property type="entry name" value="ZnF_C2H2"/>
    <property type="match status" value="2"/>
</dbReference>
<evidence type="ECO:0000313" key="4">
    <source>
        <dbReference type="RefSeq" id="XP_065650284.1"/>
    </source>
</evidence>
<sequence length="594" mass="67838">MAAKNNVVCFTCSTCGVCKYSMQKYLEHMHIMHKHTAGYVVICNTDGCPASYKSVKCLREHMQNKHSSTFYDSQATINKFNFSIFEILESQISENLIDESNSDDLVVDIANNNLYIFQANLSNSPLDNFCTILKEQLCKNFLSTNNLDELLNSHLLLDQALSVVNSRKKIIAFSKSKLGLILPIEINLCCINDIEKNSANIENFISNETFSEKQNIKKETFQYVPILPFLKKLIEKEEEWSSIKRKLENDHSNKTNLLYSYSGGFICNNHNVFKKEKYALRLHFYIDEFEVCNPIGAHRTVHKICALYFYLGNIEEKYISRLQNIYLCIRVKEKLIKKHKRYEKILKLLIQDLKTLKNDGVSVIVDGQPIQLFGGLATISADNLSSHAVAGFRRVFNSALFCRQCMTTNSNKNKVFSKFYTKIRTHEMYLYHLEAILGPGKISSSMYGVERGCPFLDLPYFNISQSFPTDIMHDAMEGTIPQLISLLLLKHKEEKPNILSVGEDEITEANITMTKKLKVISSAQKSICCLIDNSAVGQLRFGKDPDKELHQWMGAKGNRIINFAKSKFKDEYVDAISAEIECEIDDTIKKGCNT</sequence>
<dbReference type="GeneID" id="136078439"/>
<feature type="domain" description="C2H2-type" evidence="2">
    <location>
        <begin position="10"/>
        <end position="33"/>
    </location>
</feature>
<gene>
    <name evidence="4" type="primary">LOC136078439</name>
</gene>
<accession>A0ABM4BMI7</accession>
<feature type="coiled-coil region" evidence="1">
    <location>
        <begin position="332"/>
        <end position="359"/>
    </location>
</feature>